<feature type="compositionally biased region" description="Acidic residues" evidence="1">
    <location>
        <begin position="206"/>
        <end position="217"/>
    </location>
</feature>
<feature type="compositionally biased region" description="Basic and acidic residues" evidence="1">
    <location>
        <begin position="35"/>
        <end position="45"/>
    </location>
</feature>
<protein>
    <submittedName>
        <fullName evidence="2">Uncharacterized protein</fullName>
    </submittedName>
</protein>
<feature type="compositionally biased region" description="Basic and acidic residues" evidence="1">
    <location>
        <begin position="1107"/>
        <end position="1117"/>
    </location>
</feature>
<gene>
    <name evidence="2" type="ORF">SEMRO_211_G087920.1</name>
</gene>
<feature type="compositionally biased region" description="Low complexity" evidence="1">
    <location>
        <begin position="902"/>
        <end position="939"/>
    </location>
</feature>
<feature type="compositionally biased region" description="Basic and acidic residues" evidence="1">
    <location>
        <begin position="734"/>
        <end position="749"/>
    </location>
</feature>
<feature type="compositionally biased region" description="Low complexity" evidence="1">
    <location>
        <begin position="338"/>
        <end position="347"/>
    </location>
</feature>
<feature type="compositionally biased region" description="Low complexity" evidence="1">
    <location>
        <begin position="482"/>
        <end position="494"/>
    </location>
</feature>
<feature type="compositionally biased region" description="Polar residues" evidence="1">
    <location>
        <begin position="141"/>
        <end position="152"/>
    </location>
</feature>
<feature type="compositionally biased region" description="Low complexity" evidence="1">
    <location>
        <begin position="359"/>
        <end position="368"/>
    </location>
</feature>
<feature type="region of interest" description="Disordered" evidence="1">
    <location>
        <begin position="779"/>
        <end position="1207"/>
    </location>
</feature>
<feature type="compositionally biased region" description="Basic and acidic residues" evidence="1">
    <location>
        <begin position="969"/>
        <end position="983"/>
    </location>
</feature>
<proteinExistence type="predicted"/>
<evidence type="ECO:0000313" key="3">
    <source>
        <dbReference type="Proteomes" id="UP001153069"/>
    </source>
</evidence>
<feature type="compositionally biased region" description="Polar residues" evidence="1">
    <location>
        <begin position="1118"/>
        <end position="1140"/>
    </location>
</feature>
<feature type="compositionally biased region" description="Basic and acidic residues" evidence="1">
    <location>
        <begin position="540"/>
        <end position="550"/>
    </location>
</feature>
<accession>A0A9N8DLJ0</accession>
<feature type="compositionally biased region" description="Basic residues" evidence="1">
    <location>
        <begin position="1085"/>
        <end position="1098"/>
    </location>
</feature>
<feature type="compositionally biased region" description="Low complexity" evidence="1">
    <location>
        <begin position="397"/>
        <end position="430"/>
    </location>
</feature>
<feature type="compositionally biased region" description="Basic and acidic residues" evidence="1">
    <location>
        <begin position="560"/>
        <end position="572"/>
    </location>
</feature>
<dbReference type="AlphaFoldDB" id="A0A9N8DLJ0"/>
<feature type="region of interest" description="Disordered" evidence="1">
    <location>
        <begin position="34"/>
        <end position="629"/>
    </location>
</feature>
<feature type="compositionally biased region" description="Basic and acidic residues" evidence="1">
    <location>
        <begin position="1003"/>
        <end position="1016"/>
    </location>
</feature>
<dbReference type="Proteomes" id="UP001153069">
    <property type="component" value="Unassembled WGS sequence"/>
</dbReference>
<evidence type="ECO:0000313" key="2">
    <source>
        <dbReference type="EMBL" id="CAB9504862.1"/>
    </source>
</evidence>
<feature type="compositionally biased region" description="Polar residues" evidence="1">
    <location>
        <begin position="315"/>
        <end position="325"/>
    </location>
</feature>
<comment type="caution">
    <text evidence="2">The sequence shown here is derived from an EMBL/GenBank/DDBJ whole genome shotgun (WGS) entry which is preliminary data.</text>
</comment>
<keyword evidence="3" id="KW-1185">Reference proteome</keyword>
<feature type="compositionally biased region" description="Basic residues" evidence="1">
    <location>
        <begin position="236"/>
        <end position="246"/>
    </location>
</feature>
<feature type="compositionally biased region" description="Low complexity" evidence="1">
    <location>
        <begin position="797"/>
        <end position="811"/>
    </location>
</feature>
<feature type="compositionally biased region" description="Low complexity" evidence="1">
    <location>
        <begin position="223"/>
        <end position="235"/>
    </location>
</feature>
<organism evidence="2 3">
    <name type="scientific">Seminavis robusta</name>
    <dbReference type="NCBI Taxonomy" id="568900"/>
    <lineage>
        <taxon>Eukaryota</taxon>
        <taxon>Sar</taxon>
        <taxon>Stramenopiles</taxon>
        <taxon>Ochrophyta</taxon>
        <taxon>Bacillariophyta</taxon>
        <taxon>Bacillariophyceae</taxon>
        <taxon>Bacillariophycidae</taxon>
        <taxon>Naviculales</taxon>
        <taxon>Naviculaceae</taxon>
        <taxon>Seminavis</taxon>
    </lineage>
</organism>
<feature type="compositionally biased region" description="Polar residues" evidence="1">
    <location>
        <begin position="177"/>
        <end position="189"/>
    </location>
</feature>
<evidence type="ECO:0000256" key="1">
    <source>
        <dbReference type="SAM" id="MobiDB-lite"/>
    </source>
</evidence>
<feature type="region of interest" description="Disordered" evidence="1">
    <location>
        <begin position="659"/>
        <end position="760"/>
    </location>
</feature>
<feature type="compositionally biased region" description="Low complexity" evidence="1">
    <location>
        <begin position="123"/>
        <end position="140"/>
    </location>
</feature>
<feature type="compositionally biased region" description="Basic and acidic residues" evidence="1">
    <location>
        <begin position="110"/>
        <end position="122"/>
    </location>
</feature>
<feature type="compositionally biased region" description="Low complexity" evidence="1">
    <location>
        <begin position="461"/>
        <end position="472"/>
    </location>
</feature>
<feature type="compositionally biased region" description="Acidic residues" evidence="1">
    <location>
        <begin position="823"/>
        <end position="832"/>
    </location>
</feature>
<sequence>MTPREYQELHDSFNLFDEKMGFLQLSQSTNDMVSEEVRNFGEQRTDHRRRRSATSLEVGSVHNNSQRKSFPVNEHRGKRRTGRKSTGQSTKNNTTNESPARRRDRSTSNSRDRSNSNSRDRSTSTTRSGGSSKIRGRSSSVANKRNSHSRQNSKSSLSTKKTASKSPKRSSSKEHTNTTIPKPSLQRNKSGPGRLQDSSKNLDYNDANEEEEEEEEEVPPRLSSSKRVSSSSSSNKKNRGRSRKQRSSLPANEPRSGPKKVPPEASPSPSVRKSKNTALHLFDRSVGSEESFFAEEDDPTRRLVKEAGYLEASEYISNSRSVSQSRAKRDDKNNNNASSSTMRSVSLSRKKDHGNNNTSASSLRSGSLSRKKDDRNNTSSSTLRSGSLSRKKDDRNNNTSSSTLRSGSVSRNSVSRNNTSSSTLRSASQSRAKRDDKNSTSASSLRSASLSRAKREDRNHSSASSFRSQSLSRAKREDRNHSSASSLRSQSLSRAKNEDKNNTSASTLKSGSITTGSKEASRNDEDDFKIIRSASLSRPKGVDDYKDDKNKKRSSSIMSRKRESAKSSKDENDSSGNNPKSTAPRKKESSGKTKNNNNNNNNKSLKRIGTYFPKNEPRGGLVRRRSFTDASSILIFDDEDASIMSDERSVGTRQTILDILASPTTSRPKLSFPIQRRVPSQPHPEHLKRKSRTATAKDKTRSSSKSKRKSRAQGNMPTAVPMTPSRLPNLLAPHSDDEHEDGHDSHKNLLENISISDIMSPVKSKNLLERIAKDAALALTDRWHTVPVGATPAPETSGKNSANNNSNGENSPEPFVGFKNNDDTQDETEEEAVPPVRAGSAAEREARRRSRRERIKEKTGGGEVRKRRSENVTSPKRRERKHSDAMMSKSDTHFSVRRRSTAPSAGQRRQSASRSRSRSNSRSLSRSARLRPRNSLAANPEEQANFHRRAESIFTPKLDNDDTGGESDVSDRMEHEIKPEPPRRTSLLTMQTLYGGGRVETGVAEKDDSEQGERGKRSASLGPTRNSQRKLPVEEDLDVAQHSGSRMLSSVSDTGYRMRTASTGRASRRRLFDSSGALDTEAVKRGGRNRLAKERKSRTSSSDLENDFNKSDMELSHESASTLKSNAGSRGSNKSGSTHHQNQRRRRHTVAKDQLHKSISTIPDLEPMEEEALVAASAHSKAQKLDSISEQVWQRRRRASSVGRDEI</sequence>
<feature type="compositionally biased region" description="Basic and acidic residues" evidence="1">
    <location>
        <begin position="854"/>
        <end position="864"/>
    </location>
</feature>
<feature type="compositionally biased region" description="Polar residues" evidence="1">
    <location>
        <begin position="88"/>
        <end position="98"/>
    </location>
</feature>
<feature type="compositionally biased region" description="Polar residues" evidence="1">
    <location>
        <begin position="1042"/>
        <end position="1053"/>
    </location>
</feature>
<feature type="compositionally biased region" description="Low complexity" evidence="1">
    <location>
        <begin position="377"/>
        <end position="388"/>
    </location>
</feature>
<feature type="compositionally biased region" description="Polar residues" evidence="1">
    <location>
        <begin position="53"/>
        <end position="68"/>
    </location>
</feature>
<dbReference type="EMBL" id="CAICTM010000210">
    <property type="protein sequence ID" value="CAB9504862.1"/>
    <property type="molecule type" value="Genomic_DNA"/>
</dbReference>
<reference evidence="2" key="1">
    <citation type="submission" date="2020-06" db="EMBL/GenBank/DDBJ databases">
        <authorList>
            <consortium name="Plant Systems Biology data submission"/>
        </authorList>
    </citation>
    <scope>NUCLEOTIDE SEQUENCE</scope>
    <source>
        <strain evidence="2">D6</strain>
    </source>
</reference>
<feature type="compositionally biased region" description="Basic residues" evidence="1">
    <location>
        <begin position="702"/>
        <end position="711"/>
    </location>
</feature>
<name>A0A9N8DLJ0_9STRA</name>
<feature type="compositionally biased region" description="Low complexity" evidence="1">
    <location>
        <begin position="441"/>
        <end position="451"/>
    </location>
</feature>
<feature type="compositionally biased region" description="Polar residues" evidence="1">
    <location>
        <begin position="502"/>
        <end position="518"/>
    </location>
</feature>